<feature type="region of interest" description="Disordered" evidence="1">
    <location>
        <begin position="1"/>
        <end position="32"/>
    </location>
</feature>
<dbReference type="AlphaFoldDB" id="A0A9W7T2C4"/>
<feature type="region of interest" description="Disordered" evidence="1">
    <location>
        <begin position="653"/>
        <end position="674"/>
    </location>
</feature>
<feature type="region of interest" description="Disordered" evidence="1">
    <location>
        <begin position="1035"/>
        <end position="1089"/>
    </location>
</feature>
<dbReference type="EMBL" id="RIBY02000001">
    <property type="protein sequence ID" value="KAH9845894.1"/>
    <property type="molecule type" value="Genomic_DNA"/>
</dbReference>
<feature type="region of interest" description="Disordered" evidence="1">
    <location>
        <begin position="735"/>
        <end position="774"/>
    </location>
</feature>
<feature type="region of interest" description="Disordered" evidence="1">
    <location>
        <begin position="214"/>
        <end position="329"/>
    </location>
</feature>
<feature type="region of interest" description="Disordered" evidence="1">
    <location>
        <begin position="1141"/>
        <end position="1176"/>
    </location>
</feature>
<sequence length="1279" mass="140285">MDSEVPSSPRSTQFNAKETSQTISLRRPSATSLIPLKAAGAASTKSENTGFAGLSAEANTNAITQTCGGGGKGGNGRRETPRKRAVQVARGAPEVKGVTRIPVRRAVRDLGASPFSSDSNKVTASRGWARAPEVERRITFEEHPLRRDSKNWQAMVRAKEVESGMILRKPCTEELEQLRLIRERKAKTENASTTRTTDTMFPVTPFVVDAPSSREAARALHKSASRSTKDSASVAAKSMPTSTDSESSRKTGLRHLASKLRKKPSRINKSTTTLASEEVPPALPSIRRDSKSDTLSKISKPRSSRSSNSSSLDSTVPKTPRLPTAKANKVLGKQEIVDYSDESPPSDLGSIARVVPWDAQREDGTFVTKDEMALALRERPTGLPRARQVLPSPTPGHTTESPIMTRSNTESSLTNAEEQAFSTPTCAPPIPKKSPARLQLTPSSAITSLPCVDAVATPRTPRSHCRMPRGPEEEHWDQAVAYIRDQMKAMKEHDERQMLEAERSSKIAQAAAEERLRVRGLMAIENGHKLGLAPVIPFDEMNDEALEEFARRLEEEIIASAVEEKPSGLKRFFFPMKYGNDKYTLQQLQFFARKLKICEEQIKARADKKHNEKRIQKAAAAAHAANKKRYSTALAELDPSKYGTLALSESKKHATAASSKRTLTRHKRREAMSRSISWTAGSGHRTPASSLGLEASLTPFIIAGGGRGDRIGGLTVKPAVGQGEEVSAVPTLSHLECENENDDTGREREVAPMTASKPEAPYSSDAREDGSGRGLGLGISNLHDAVVPLVSRIARHKPEQLSTSSGQPSLITISKRQNDAISEDGSELNSPLMEEPLVVPASPDSTQQIDSPVFKPDRGSVFQEALARAATTRARKLSGKSNHPAIRGEHAFDGPIQPTPPLRITPPAAKSAPLPSKTFIRKPWDSRHKGSARLGQIGQGDSDESMVDIDTPSRVYPVQKVMTSLSTQDLTSIEIDASAVSLSRDDNFDVEYNPFRDRRRRERLAWQCRNAEGSYFHQSDSDEQDAEINQTVMRATERHDSQPRPAPEARRPSPRKTSRVEVEIDDFLHTLQQPSPRKTPPSHDMPEIDHDRSTLSIRQEHNLPPLQLRSETTDARKHPHHNWAWTTEKLMCAQIHNPATIPPAIPTTTTTTTTPLNLRDIPTPFSGPKRPPSTRPNLHLQRCDTCSRLCCLYAEKLLASSIAARTADELVVKGRAKQAAERLRVVFPNGVEEFRSFVECAECRARICPLCADVCAEALCGMVVCRGHLDEGGLCGLHG</sequence>
<evidence type="ECO:0000256" key="1">
    <source>
        <dbReference type="SAM" id="MobiDB-lite"/>
    </source>
</evidence>
<name>A0A9W7T2C4_9PEZI</name>
<reference evidence="2 3" key="1">
    <citation type="journal article" date="2018" name="IMA Fungus">
        <title>IMA Genome-F 10: Nine draft genome sequences of Claviceps purpurea s.lat., including C. arundinis, C. humidiphila, and C. cf. spartinae, pseudomolecules for the pitch canker pathogen Fusarium circinatum, draft genome of Davidsoniella eucalypti, Grosmannia galeiformis, Quambalaria eucalypti, and Teratosphaeria destructans.</title>
        <authorList>
            <person name="Wingfield B.D."/>
            <person name="Liu M."/>
            <person name="Nguyen H.D."/>
            <person name="Lane F.A."/>
            <person name="Morgan S.W."/>
            <person name="De Vos L."/>
            <person name="Wilken P.M."/>
            <person name="Duong T.A."/>
            <person name="Aylward J."/>
            <person name="Coetzee M.P."/>
            <person name="Dadej K."/>
            <person name="De Beer Z.W."/>
            <person name="Findlay W."/>
            <person name="Havenga M."/>
            <person name="Kolarik M."/>
            <person name="Menzies J.G."/>
            <person name="Naidoo K."/>
            <person name="Pochopski O."/>
            <person name="Shoukouhi P."/>
            <person name="Santana Q.C."/>
            <person name="Seifert K.A."/>
            <person name="Soal N."/>
            <person name="Steenkamp E.T."/>
            <person name="Tatham C.T."/>
            <person name="van der Nest M.A."/>
            <person name="Wingfield M.J."/>
        </authorList>
    </citation>
    <scope>NUCLEOTIDE SEQUENCE [LARGE SCALE GENOMIC DNA]</scope>
    <source>
        <strain evidence="2">CMW44962</strain>
    </source>
</reference>
<feature type="compositionally biased region" description="Low complexity" evidence="1">
    <location>
        <begin position="906"/>
        <end position="917"/>
    </location>
</feature>
<protein>
    <submittedName>
        <fullName evidence="2">Uncharacterized protein</fullName>
    </submittedName>
</protein>
<gene>
    <name evidence="2" type="ORF">Tdes44962_MAKER00104</name>
</gene>
<comment type="caution">
    <text evidence="2">The sequence shown here is derived from an EMBL/GenBank/DDBJ whole genome shotgun (WGS) entry which is preliminary data.</text>
</comment>
<feature type="compositionally biased region" description="Low complexity" evidence="1">
    <location>
        <begin position="304"/>
        <end position="314"/>
    </location>
</feature>
<feature type="region of interest" description="Disordered" evidence="1">
    <location>
        <begin position="62"/>
        <end position="93"/>
    </location>
</feature>
<evidence type="ECO:0000313" key="3">
    <source>
        <dbReference type="Proteomes" id="UP001138500"/>
    </source>
</evidence>
<feature type="compositionally biased region" description="Basic residues" evidence="1">
    <location>
        <begin position="251"/>
        <end position="266"/>
    </location>
</feature>
<organism evidence="2 3">
    <name type="scientific">Teratosphaeria destructans</name>
    <dbReference type="NCBI Taxonomy" id="418781"/>
    <lineage>
        <taxon>Eukaryota</taxon>
        <taxon>Fungi</taxon>
        <taxon>Dikarya</taxon>
        <taxon>Ascomycota</taxon>
        <taxon>Pezizomycotina</taxon>
        <taxon>Dothideomycetes</taxon>
        <taxon>Dothideomycetidae</taxon>
        <taxon>Mycosphaerellales</taxon>
        <taxon>Teratosphaeriaceae</taxon>
        <taxon>Teratosphaeria</taxon>
    </lineage>
</organism>
<reference evidence="2 3" key="2">
    <citation type="journal article" date="2021" name="Curr. Genet.">
        <title>Genetic response to nitrogen starvation in the aggressive Eucalyptus foliar pathogen Teratosphaeria destructans.</title>
        <authorList>
            <person name="Havenga M."/>
            <person name="Wingfield B.D."/>
            <person name="Wingfield M.J."/>
            <person name="Dreyer L.L."/>
            <person name="Roets F."/>
            <person name="Aylward J."/>
        </authorList>
    </citation>
    <scope>NUCLEOTIDE SEQUENCE [LARGE SCALE GENOMIC DNA]</scope>
    <source>
        <strain evidence="2">CMW44962</strain>
    </source>
</reference>
<feature type="compositionally biased region" description="Basic and acidic residues" evidence="1">
    <location>
        <begin position="1035"/>
        <end position="1051"/>
    </location>
</feature>
<dbReference type="Proteomes" id="UP001138500">
    <property type="component" value="Unassembled WGS sequence"/>
</dbReference>
<keyword evidence="3" id="KW-1185">Reference proteome</keyword>
<feature type="compositionally biased region" description="Low complexity" evidence="1">
    <location>
        <begin position="1146"/>
        <end position="1155"/>
    </location>
</feature>
<feature type="region of interest" description="Disordered" evidence="1">
    <location>
        <begin position="872"/>
        <end position="948"/>
    </location>
</feature>
<dbReference type="OrthoDB" id="3946751at2759"/>
<proteinExistence type="predicted"/>
<feature type="compositionally biased region" description="Polar residues" evidence="1">
    <location>
        <begin position="395"/>
        <end position="425"/>
    </location>
</feature>
<accession>A0A9W7T2C4</accession>
<feature type="region of interest" description="Disordered" evidence="1">
    <location>
        <begin position="385"/>
        <end position="437"/>
    </location>
</feature>
<feature type="compositionally biased region" description="Basic and acidic residues" evidence="1">
    <location>
        <begin position="1058"/>
        <end position="1068"/>
    </location>
</feature>
<evidence type="ECO:0000313" key="2">
    <source>
        <dbReference type="EMBL" id="KAH9845894.1"/>
    </source>
</evidence>